<proteinExistence type="predicted"/>
<sequence length="14" mass="1680">METKEHVQMLYSIA</sequence>
<evidence type="ECO:0000313" key="2">
    <source>
        <dbReference type="Proteomes" id="UP000009183"/>
    </source>
</evidence>
<dbReference type="EMBL" id="FN595509">
    <property type="protein sequence ID" value="CBI24814.3"/>
    <property type="molecule type" value="Genomic_DNA"/>
</dbReference>
<dbReference type="HOGENOM" id="CLU_3435183_0_0_1"/>
<keyword evidence="2" id="KW-1185">Reference proteome</keyword>
<protein>
    <submittedName>
        <fullName evidence="1">Uncharacterized protein</fullName>
    </submittedName>
</protein>
<gene>
    <name evidence="1" type="ordered locus">VIT_13s0064g01810</name>
</gene>
<dbReference type="Proteomes" id="UP000009183">
    <property type="component" value="Chromosome 13"/>
</dbReference>
<evidence type="ECO:0000313" key="1">
    <source>
        <dbReference type="EMBL" id="CBI24814.3"/>
    </source>
</evidence>
<dbReference type="InParanoid" id="D7T2T3"/>
<name>D7T2T3_VITVI</name>
<reference evidence="2" key="1">
    <citation type="journal article" date="2007" name="Nature">
        <title>The grapevine genome sequence suggests ancestral hexaploidization in major angiosperm phyla.</title>
        <authorList>
            <consortium name="The French-Italian Public Consortium for Grapevine Genome Characterization."/>
            <person name="Jaillon O."/>
            <person name="Aury J.-M."/>
            <person name="Noel B."/>
            <person name="Policriti A."/>
            <person name="Clepet C."/>
            <person name="Casagrande A."/>
            <person name="Choisne N."/>
            <person name="Aubourg S."/>
            <person name="Vitulo N."/>
            <person name="Jubin C."/>
            <person name="Vezzi A."/>
            <person name="Legeai F."/>
            <person name="Hugueney P."/>
            <person name="Dasilva C."/>
            <person name="Horner D."/>
            <person name="Mica E."/>
            <person name="Jublot D."/>
            <person name="Poulain J."/>
            <person name="Bruyere C."/>
            <person name="Billault A."/>
            <person name="Segurens B."/>
            <person name="Gouyvenoux M."/>
            <person name="Ugarte E."/>
            <person name="Cattonaro F."/>
            <person name="Anthouard V."/>
            <person name="Vico V."/>
            <person name="Del Fabbro C."/>
            <person name="Alaux M."/>
            <person name="Di Gaspero G."/>
            <person name="Dumas V."/>
            <person name="Felice N."/>
            <person name="Paillard S."/>
            <person name="Juman I."/>
            <person name="Moroldo M."/>
            <person name="Scalabrin S."/>
            <person name="Canaguier A."/>
            <person name="Le Clainche I."/>
            <person name="Malacrida G."/>
            <person name="Durand E."/>
            <person name="Pesole G."/>
            <person name="Laucou V."/>
            <person name="Chatelet P."/>
            <person name="Merdinoglu D."/>
            <person name="Delledonne M."/>
            <person name="Pezzotti M."/>
            <person name="Lecharny A."/>
            <person name="Scarpelli C."/>
            <person name="Artiguenave F."/>
            <person name="Pe M.E."/>
            <person name="Valle G."/>
            <person name="Morgante M."/>
            <person name="Caboche M."/>
            <person name="Adam-Blondon A.-F."/>
            <person name="Weissenbach J."/>
            <person name="Quetier F."/>
            <person name="Wincker P."/>
        </authorList>
    </citation>
    <scope>NUCLEOTIDE SEQUENCE [LARGE SCALE GENOMIC DNA]</scope>
    <source>
        <strain evidence="2">cv. Pinot noir / PN40024</strain>
    </source>
</reference>
<organism evidence="1 2">
    <name type="scientific">Vitis vinifera</name>
    <name type="common">Grape</name>
    <dbReference type="NCBI Taxonomy" id="29760"/>
    <lineage>
        <taxon>Eukaryota</taxon>
        <taxon>Viridiplantae</taxon>
        <taxon>Streptophyta</taxon>
        <taxon>Embryophyta</taxon>
        <taxon>Tracheophyta</taxon>
        <taxon>Spermatophyta</taxon>
        <taxon>Magnoliopsida</taxon>
        <taxon>eudicotyledons</taxon>
        <taxon>Gunneridae</taxon>
        <taxon>Pentapetalae</taxon>
        <taxon>rosids</taxon>
        <taxon>Vitales</taxon>
        <taxon>Vitaceae</taxon>
        <taxon>Viteae</taxon>
        <taxon>Vitis</taxon>
    </lineage>
</organism>
<accession>D7T2T3</accession>